<reference evidence="3" key="2">
    <citation type="submission" date="2016-11" db="UniProtKB">
        <authorList>
            <consortium name="WormBaseParasite"/>
        </authorList>
    </citation>
    <scope>IDENTIFICATION</scope>
</reference>
<dbReference type="EMBL" id="JH712073">
    <property type="protein sequence ID" value="EJD76506.1"/>
    <property type="molecule type" value="Genomic_DNA"/>
</dbReference>
<dbReference type="CTD" id="31251423"/>
<dbReference type="RefSeq" id="XP_020307298.1">
    <property type="nucleotide sequence ID" value="XM_020449229.1"/>
</dbReference>
<protein>
    <submittedName>
        <fullName evidence="3">14_3_3 domain-containing protein</fullName>
    </submittedName>
</protein>
<dbReference type="KEGG" id="loa:LOAG_16577"/>
<evidence type="ECO:0000313" key="3">
    <source>
        <dbReference type="WBParaSite" id="EN70_5288"/>
    </source>
</evidence>
<keyword evidence="2" id="KW-1185">Reference proteome</keyword>
<organism evidence="2 3">
    <name type="scientific">Loa loa</name>
    <name type="common">Eye worm</name>
    <name type="synonym">Filaria loa</name>
    <dbReference type="NCBI Taxonomy" id="7209"/>
    <lineage>
        <taxon>Eukaryota</taxon>
        <taxon>Metazoa</taxon>
        <taxon>Ecdysozoa</taxon>
        <taxon>Nematoda</taxon>
        <taxon>Chromadorea</taxon>
        <taxon>Rhabditida</taxon>
        <taxon>Spirurina</taxon>
        <taxon>Spiruromorpha</taxon>
        <taxon>Filarioidea</taxon>
        <taxon>Onchocercidae</taxon>
        <taxon>Loa</taxon>
    </lineage>
</organism>
<name>A0A1I7VQW7_LOALO</name>
<evidence type="ECO:0000313" key="1">
    <source>
        <dbReference type="EMBL" id="EJD76506.1"/>
    </source>
</evidence>
<accession>A0A1I7VQW7</accession>
<proteinExistence type="predicted"/>
<gene>
    <name evidence="1 3" type="ORF">LOAG_16577</name>
</gene>
<evidence type="ECO:0000313" key="2">
    <source>
        <dbReference type="Proteomes" id="UP000095285"/>
    </source>
</evidence>
<dbReference type="GeneID" id="31251423"/>
<dbReference type="WBParaSite" id="EN70_5288">
    <property type="protein sequence ID" value="EN70_5288"/>
    <property type="gene ID" value="EN70_5288"/>
</dbReference>
<sequence>MQVKTTVKCEHSAYGRRETEEFYSMLKQSKPVDEGKEAVITLAMYETDLELVRLSQDSHSLDQLLSKTKTQPPRPTSHVTGMNALQAAKGYDIATENYKVIRRLLMEKYELAMTIATELAKLAKLALATIHSDEKIFKFTMKKESKERRPRVFCSQDH</sequence>
<dbReference type="AlphaFoldDB" id="A0A1I7VQW7"/>
<dbReference type="Proteomes" id="UP000095285">
    <property type="component" value="Unassembled WGS sequence"/>
</dbReference>
<accession>A0A1S0UM55</accession>
<reference evidence="1 2" key="1">
    <citation type="submission" date="2012-04" db="EMBL/GenBank/DDBJ databases">
        <title>The Genome Sequence of Loa loa.</title>
        <authorList>
            <consortium name="The Broad Institute Genome Sequencing Platform"/>
            <consortium name="Broad Institute Genome Sequencing Center for Infectious Disease"/>
            <person name="Nutman T.B."/>
            <person name="Fink D.L."/>
            <person name="Russ C."/>
            <person name="Young S."/>
            <person name="Zeng Q."/>
            <person name="Gargeya S."/>
            <person name="Alvarado L."/>
            <person name="Berlin A."/>
            <person name="Chapman S.B."/>
            <person name="Chen Z."/>
            <person name="Freedman E."/>
            <person name="Gellesch M."/>
            <person name="Goldberg J."/>
            <person name="Griggs A."/>
            <person name="Gujja S."/>
            <person name="Heilman E.R."/>
            <person name="Heiman D."/>
            <person name="Howarth C."/>
            <person name="Mehta T."/>
            <person name="Neiman D."/>
            <person name="Pearson M."/>
            <person name="Roberts A."/>
            <person name="Saif S."/>
            <person name="Shea T."/>
            <person name="Shenoy N."/>
            <person name="Sisk P."/>
            <person name="Stolte C."/>
            <person name="Sykes S."/>
            <person name="White J."/>
            <person name="Yandava C."/>
            <person name="Haas B."/>
            <person name="Henn M.R."/>
            <person name="Nusbaum C."/>
            <person name="Birren B."/>
        </authorList>
    </citation>
    <scope>NUCLEOTIDE SEQUENCE [LARGE SCALE GENOMIC DNA]</scope>
</reference>